<keyword evidence="2" id="KW-0812">Transmembrane</keyword>
<reference evidence="3 4" key="1">
    <citation type="submission" date="2019-01" db="EMBL/GenBank/DDBJ databases">
        <title>Draft genome sequence of Psathyrella aberdarensis IHI B618.</title>
        <authorList>
            <person name="Buettner E."/>
            <person name="Kellner H."/>
        </authorList>
    </citation>
    <scope>NUCLEOTIDE SEQUENCE [LARGE SCALE GENOMIC DNA]</scope>
    <source>
        <strain evidence="3 4">IHI B618</strain>
    </source>
</reference>
<protein>
    <submittedName>
        <fullName evidence="3">Uncharacterized protein</fullName>
    </submittedName>
</protein>
<accession>A0A4Q2D999</accession>
<feature type="transmembrane region" description="Helical" evidence="2">
    <location>
        <begin position="180"/>
        <end position="198"/>
    </location>
</feature>
<dbReference type="OrthoDB" id="1708389at2759"/>
<feature type="region of interest" description="Disordered" evidence="1">
    <location>
        <begin position="251"/>
        <end position="299"/>
    </location>
</feature>
<evidence type="ECO:0000313" key="4">
    <source>
        <dbReference type="Proteomes" id="UP000290288"/>
    </source>
</evidence>
<feature type="compositionally biased region" description="Polar residues" evidence="1">
    <location>
        <begin position="263"/>
        <end position="276"/>
    </location>
</feature>
<dbReference type="Proteomes" id="UP000290288">
    <property type="component" value="Unassembled WGS sequence"/>
</dbReference>
<evidence type="ECO:0000256" key="2">
    <source>
        <dbReference type="SAM" id="Phobius"/>
    </source>
</evidence>
<comment type="caution">
    <text evidence="3">The sequence shown here is derived from an EMBL/GenBank/DDBJ whole genome shotgun (WGS) entry which is preliminary data.</text>
</comment>
<sequence length="327" mass="37715">MDSSTSDCFARDEEPDLVNSDLNESQLRELYETAEIRRFLNIFSTFVSEVKTSDHDDPPTALQPLKRQPSPSGSIADSNPLETEGREITSGISHICNGGEESISAYIAEHHASPLLPAQRREVAPFTLTRMRLTLSRLYIVAQIYWPHIRKVWDLAQWTSFGTSFVYCTVYWILWWYNFLLPSLILLLLAGLLGRGIFPYPSVEDLREYHRRLGQAKEFSDQFSDRLSPTSTIGFKELFRLYRLAHPDSNWNRKHKRPKKRNSPSTESINFSTDDAISNEGKAERSPPPDDATVLDDPEETKAALELRRWLLHFWTEVADLNERLRK</sequence>
<dbReference type="AlphaFoldDB" id="A0A4Q2D999"/>
<keyword evidence="2" id="KW-0472">Membrane</keyword>
<evidence type="ECO:0000313" key="3">
    <source>
        <dbReference type="EMBL" id="RXW15512.1"/>
    </source>
</evidence>
<name>A0A4Q2D999_9AGAR</name>
<organism evidence="3 4">
    <name type="scientific">Candolleomyces aberdarensis</name>
    <dbReference type="NCBI Taxonomy" id="2316362"/>
    <lineage>
        <taxon>Eukaryota</taxon>
        <taxon>Fungi</taxon>
        <taxon>Dikarya</taxon>
        <taxon>Basidiomycota</taxon>
        <taxon>Agaricomycotina</taxon>
        <taxon>Agaricomycetes</taxon>
        <taxon>Agaricomycetidae</taxon>
        <taxon>Agaricales</taxon>
        <taxon>Agaricineae</taxon>
        <taxon>Psathyrellaceae</taxon>
        <taxon>Candolleomyces</taxon>
    </lineage>
</organism>
<feature type="region of interest" description="Disordered" evidence="1">
    <location>
        <begin position="53"/>
        <end position="82"/>
    </location>
</feature>
<proteinExistence type="predicted"/>
<feature type="compositionally biased region" description="Polar residues" evidence="1">
    <location>
        <begin position="69"/>
        <end position="81"/>
    </location>
</feature>
<feature type="compositionally biased region" description="Basic residues" evidence="1">
    <location>
        <begin position="252"/>
        <end position="262"/>
    </location>
</feature>
<keyword evidence="2" id="KW-1133">Transmembrane helix</keyword>
<dbReference type="STRING" id="2316362.A0A4Q2D999"/>
<keyword evidence="4" id="KW-1185">Reference proteome</keyword>
<gene>
    <name evidence="3" type="ORF">EST38_g10350</name>
</gene>
<dbReference type="EMBL" id="SDEE01000544">
    <property type="protein sequence ID" value="RXW15512.1"/>
    <property type="molecule type" value="Genomic_DNA"/>
</dbReference>
<evidence type="ECO:0000256" key="1">
    <source>
        <dbReference type="SAM" id="MobiDB-lite"/>
    </source>
</evidence>